<dbReference type="InterPro" id="IPR029044">
    <property type="entry name" value="Nucleotide-diphossugar_trans"/>
</dbReference>
<dbReference type="GO" id="GO:0003983">
    <property type="term" value="F:UTP:glucose-1-phosphate uridylyltransferase activity"/>
    <property type="evidence" value="ECO:0007669"/>
    <property type="project" value="UniProtKB-EC"/>
</dbReference>
<dbReference type="InterPro" id="IPR016267">
    <property type="entry name" value="UDPGP_trans"/>
</dbReference>
<evidence type="ECO:0000313" key="8">
    <source>
        <dbReference type="EMBL" id="KGG53084.1"/>
    </source>
</evidence>
<dbReference type="AlphaFoldDB" id="A0A098VW30"/>
<evidence type="ECO:0000256" key="1">
    <source>
        <dbReference type="ARBA" id="ARBA00003449"/>
    </source>
</evidence>
<evidence type="ECO:0000256" key="2">
    <source>
        <dbReference type="ARBA" id="ARBA00010401"/>
    </source>
</evidence>
<name>A0A098VW30_9MICR</name>
<sequence length="176" mass="19597">MSSLSLESTSVSDNSSIQSEDGSAGYSPNSGSLKQFLFHSMTTELELMSNELDLLVKTASADKQPSFRNEMDSFYSIFERFLNQKDREKELDWYKINNLGPDKLIPYAELPAIEEDDAKICHLLSKLAVVKLNGGLGTSMGCVGPKSTIEIRDRMTILDLTIQQIEVQTACAYISR</sequence>
<dbReference type="GeneID" id="25258038"/>
<keyword evidence="5" id="KW-0548">Nucleotidyltransferase</keyword>
<feature type="region of interest" description="Disordered" evidence="7">
    <location>
        <begin position="1"/>
        <end position="27"/>
    </location>
</feature>
<evidence type="ECO:0000256" key="4">
    <source>
        <dbReference type="ARBA" id="ARBA00022679"/>
    </source>
</evidence>
<keyword evidence="9" id="KW-1185">Reference proteome</keyword>
<dbReference type="InterPro" id="IPR002618">
    <property type="entry name" value="UDPGP_fam"/>
</dbReference>
<dbReference type="Pfam" id="PF01704">
    <property type="entry name" value="UDPGP"/>
    <property type="match status" value="1"/>
</dbReference>
<evidence type="ECO:0000313" key="9">
    <source>
        <dbReference type="Proteomes" id="UP000029725"/>
    </source>
</evidence>
<dbReference type="Proteomes" id="UP000029725">
    <property type="component" value="Unassembled WGS sequence"/>
</dbReference>
<dbReference type="PANTHER" id="PTHR43511">
    <property type="match status" value="1"/>
</dbReference>
<dbReference type="OrthoDB" id="932129at2759"/>
<gene>
    <name evidence="8" type="ORF">DI09_111p90</name>
</gene>
<dbReference type="SUPFAM" id="SSF53448">
    <property type="entry name" value="Nucleotide-diphospho-sugar transferases"/>
    <property type="match status" value="1"/>
</dbReference>
<feature type="compositionally biased region" description="Polar residues" evidence="7">
    <location>
        <begin position="17"/>
        <end position="27"/>
    </location>
</feature>
<evidence type="ECO:0000256" key="7">
    <source>
        <dbReference type="SAM" id="MobiDB-lite"/>
    </source>
</evidence>
<evidence type="ECO:0000256" key="3">
    <source>
        <dbReference type="ARBA" id="ARBA00012415"/>
    </source>
</evidence>
<dbReference type="GO" id="GO:0006011">
    <property type="term" value="P:UDP-alpha-D-glucose metabolic process"/>
    <property type="evidence" value="ECO:0007669"/>
    <property type="project" value="InterPro"/>
</dbReference>
<organism evidence="8 9">
    <name type="scientific">Mitosporidium daphniae</name>
    <dbReference type="NCBI Taxonomy" id="1485682"/>
    <lineage>
        <taxon>Eukaryota</taxon>
        <taxon>Fungi</taxon>
        <taxon>Fungi incertae sedis</taxon>
        <taxon>Microsporidia</taxon>
        <taxon>Mitosporidium</taxon>
    </lineage>
</organism>
<comment type="function">
    <text evidence="1">Plays a central role as a glucosyl donor in cellular metabolic pathways.</text>
</comment>
<evidence type="ECO:0000256" key="5">
    <source>
        <dbReference type="ARBA" id="ARBA00022695"/>
    </source>
</evidence>
<keyword evidence="4" id="KW-0808">Transferase</keyword>
<dbReference type="VEuPathDB" id="MicrosporidiaDB:DI09_111p90"/>
<reference evidence="8 9" key="1">
    <citation type="submission" date="2014-04" db="EMBL/GenBank/DDBJ databases">
        <title>A new species of microsporidia sheds light on the evolution of extreme parasitism.</title>
        <authorList>
            <person name="Haag K.L."/>
            <person name="James T.Y."/>
            <person name="Larsson R."/>
            <person name="Schaer T.M."/>
            <person name="Refardt D."/>
            <person name="Pombert J.-F."/>
            <person name="Ebert D."/>
        </authorList>
    </citation>
    <scope>NUCLEOTIDE SEQUENCE [LARGE SCALE GENOMIC DNA]</scope>
    <source>
        <strain evidence="8 9">UGP3</strain>
        <tissue evidence="8">Spores</tissue>
    </source>
</reference>
<feature type="compositionally biased region" description="Low complexity" evidence="7">
    <location>
        <begin position="1"/>
        <end position="16"/>
    </location>
</feature>
<accession>A0A098VW30</accession>
<comment type="caution">
    <text evidence="8">The sequence shown here is derived from an EMBL/GenBank/DDBJ whole genome shotgun (WGS) entry which is preliminary data.</text>
</comment>
<dbReference type="EC" id="2.7.7.9" evidence="3"/>
<dbReference type="RefSeq" id="XP_013239526.1">
    <property type="nucleotide sequence ID" value="XM_013384072.1"/>
</dbReference>
<dbReference type="EMBL" id="JMKJ01000013">
    <property type="protein sequence ID" value="KGG53084.1"/>
    <property type="molecule type" value="Genomic_DNA"/>
</dbReference>
<dbReference type="Gene3D" id="3.90.550.10">
    <property type="entry name" value="Spore Coat Polysaccharide Biosynthesis Protein SpsA, Chain A"/>
    <property type="match status" value="1"/>
</dbReference>
<protein>
    <recommendedName>
        <fullName evidence="3">UTP--glucose-1-phosphate uridylyltransferase</fullName>
        <ecNumber evidence="3">2.7.7.9</ecNumber>
    </recommendedName>
    <alternativeName>
        <fullName evidence="6">UDP-glucose pyrophosphorylase</fullName>
    </alternativeName>
</protein>
<proteinExistence type="inferred from homology"/>
<evidence type="ECO:0000256" key="6">
    <source>
        <dbReference type="ARBA" id="ARBA00031959"/>
    </source>
</evidence>
<comment type="similarity">
    <text evidence="2">Belongs to the UDPGP type 1 family.</text>
</comment>
<dbReference type="HOGENOM" id="CLU_1525537_0_0_1"/>